<accession>A0A1J5MTY1</accession>
<dbReference type="EMBL" id="LKAQ01000004">
    <property type="protein sequence ID" value="OIQ49324.1"/>
    <property type="molecule type" value="Genomic_DNA"/>
</dbReference>
<dbReference type="GO" id="GO:0016740">
    <property type="term" value="F:transferase activity"/>
    <property type="evidence" value="ECO:0007669"/>
    <property type="project" value="UniProtKB-KW"/>
</dbReference>
<sequence length="243" mass="26510">MAMDGDILFSIITPSAGNRPNALQNAVASVERAARFAGLERNQLEILIGFDGARGKAPACDFPVRTFSLPGDHDQGHGVRNTLLKLSGGEKILFLDDDNVLKPCSLSRYLHHRDAEMVIGRIDAQLALGQPWLPVFDDGPLVRPGNLDLLCLCLSRRLVVDRCGGWRFRGEFDSCQRNMADWHRRARSVTVIEDVVGIFDAGRSLDHAALSARQKALLDGLVGERGTPLARPAARRAPSLALA</sequence>
<gene>
    <name evidence="2" type="ORF">BerOc1_01249</name>
</gene>
<organism evidence="2 3">
    <name type="scientific">Pseudodesulfovibrio hydrargyri</name>
    <dbReference type="NCBI Taxonomy" id="2125990"/>
    <lineage>
        <taxon>Bacteria</taxon>
        <taxon>Pseudomonadati</taxon>
        <taxon>Thermodesulfobacteriota</taxon>
        <taxon>Desulfovibrionia</taxon>
        <taxon>Desulfovibrionales</taxon>
        <taxon>Desulfovibrionaceae</taxon>
    </lineage>
</organism>
<evidence type="ECO:0000313" key="3">
    <source>
        <dbReference type="Proteomes" id="UP000181901"/>
    </source>
</evidence>
<name>A0A1J5MTY1_9BACT</name>
<feature type="domain" description="Glycosyltransferase 2-like" evidence="1">
    <location>
        <begin position="10"/>
        <end position="123"/>
    </location>
</feature>
<dbReference type="Gene3D" id="3.90.550.10">
    <property type="entry name" value="Spore Coat Polysaccharide Biosynthesis Protein SpsA, Chain A"/>
    <property type="match status" value="1"/>
</dbReference>
<dbReference type="Pfam" id="PF00535">
    <property type="entry name" value="Glycos_transf_2"/>
    <property type="match status" value="1"/>
</dbReference>
<proteinExistence type="predicted"/>
<evidence type="ECO:0000313" key="2">
    <source>
        <dbReference type="EMBL" id="OIQ49324.1"/>
    </source>
</evidence>
<comment type="caution">
    <text evidence="2">The sequence shown here is derived from an EMBL/GenBank/DDBJ whole genome shotgun (WGS) entry which is preliminary data.</text>
</comment>
<keyword evidence="2" id="KW-0808">Transferase</keyword>
<reference evidence="2 3" key="1">
    <citation type="submission" date="2015-09" db="EMBL/GenBank/DDBJ databases">
        <title>Genome of Desulfovibrio dechloracetivorans BerOc1, a mercury methylating strain isolated from highly hydrocarbons and metals contaminated coastal sediments.</title>
        <authorList>
            <person name="Goni Urriza M."/>
            <person name="Gassie C."/>
            <person name="Bouchez O."/>
            <person name="Klopp C."/>
            <person name="Ranchou-Peyruse A."/>
            <person name="Remy G."/>
        </authorList>
    </citation>
    <scope>NUCLEOTIDE SEQUENCE [LARGE SCALE GENOMIC DNA]</scope>
    <source>
        <strain evidence="2 3">BerOc1</strain>
    </source>
</reference>
<dbReference type="Proteomes" id="UP000181901">
    <property type="component" value="Unassembled WGS sequence"/>
</dbReference>
<dbReference type="InterPro" id="IPR001173">
    <property type="entry name" value="Glyco_trans_2-like"/>
</dbReference>
<dbReference type="OrthoDB" id="5450115at2"/>
<dbReference type="SUPFAM" id="SSF53448">
    <property type="entry name" value="Nucleotide-diphospho-sugar transferases"/>
    <property type="match status" value="1"/>
</dbReference>
<keyword evidence="3" id="KW-1185">Reference proteome</keyword>
<evidence type="ECO:0000259" key="1">
    <source>
        <dbReference type="Pfam" id="PF00535"/>
    </source>
</evidence>
<dbReference type="AlphaFoldDB" id="A0A1J5MTY1"/>
<dbReference type="CDD" id="cd00761">
    <property type="entry name" value="Glyco_tranf_GTA_type"/>
    <property type="match status" value="1"/>
</dbReference>
<protein>
    <submittedName>
        <fullName evidence="2">Glycosyl transferase family 2</fullName>
    </submittedName>
</protein>
<dbReference type="InterPro" id="IPR029044">
    <property type="entry name" value="Nucleotide-diphossugar_trans"/>
</dbReference>